<dbReference type="Proteomes" id="UP000814033">
    <property type="component" value="Unassembled WGS sequence"/>
</dbReference>
<organism evidence="1 2">
    <name type="scientific">Auriscalpium vulgare</name>
    <dbReference type="NCBI Taxonomy" id="40419"/>
    <lineage>
        <taxon>Eukaryota</taxon>
        <taxon>Fungi</taxon>
        <taxon>Dikarya</taxon>
        <taxon>Basidiomycota</taxon>
        <taxon>Agaricomycotina</taxon>
        <taxon>Agaricomycetes</taxon>
        <taxon>Russulales</taxon>
        <taxon>Auriscalpiaceae</taxon>
        <taxon>Auriscalpium</taxon>
    </lineage>
</organism>
<proteinExistence type="predicted"/>
<accession>A0ACB8R5K0</accession>
<comment type="caution">
    <text evidence="1">The sequence shown here is derived from an EMBL/GenBank/DDBJ whole genome shotgun (WGS) entry which is preliminary data.</text>
</comment>
<dbReference type="EMBL" id="MU276337">
    <property type="protein sequence ID" value="KAI0039215.1"/>
    <property type="molecule type" value="Genomic_DNA"/>
</dbReference>
<evidence type="ECO:0000313" key="1">
    <source>
        <dbReference type="EMBL" id="KAI0039215.1"/>
    </source>
</evidence>
<gene>
    <name evidence="1" type="ORF">FA95DRAFT_1504481</name>
</gene>
<protein>
    <submittedName>
        <fullName evidence="1">NAD(P)-binding protein</fullName>
    </submittedName>
</protein>
<name>A0ACB8R5K0_9AGAM</name>
<sequence length="368" mass="39484">MFSSSAANRANRALIYSHTGSPSSVLRALTYPALPPPAPGTLNVRLRLAPINPADLNVIEGVYPSRPAPTAFPGQGEVLVGGNEGYAEVQALGAGLDGRGLSVGDWVLVTRQQAGTWRTAANVGADEVIRLERKGLSEVNAATLTVNPATAYLMLTSFVDLKPGDWIIQNGANSAVGQAVIHIARARGVKTLNFVRNRNNLDDTKRELTALGATQVLTYDALEDKRAVRAQVAEWTGGAPVRLALNCVSGPTTTALLPLLGQNAHVVTYGAMSRAPLAIPASAQIFRNLTAHGFWVSRWYLEHSVQEREALMKELVDLKIPEPVHEILTIGKEKKDKEAADSVKAAIDKMLAGESKKKVLLRLEEPDD</sequence>
<keyword evidence="2" id="KW-1185">Reference proteome</keyword>
<evidence type="ECO:0000313" key="2">
    <source>
        <dbReference type="Proteomes" id="UP000814033"/>
    </source>
</evidence>
<reference evidence="1" key="2">
    <citation type="journal article" date="2022" name="New Phytol.">
        <title>Evolutionary transition to the ectomycorrhizal habit in the genomes of a hyperdiverse lineage of mushroom-forming fungi.</title>
        <authorList>
            <person name="Looney B."/>
            <person name="Miyauchi S."/>
            <person name="Morin E."/>
            <person name="Drula E."/>
            <person name="Courty P.E."/>
            <person name="Kohler A."/>
            <person name="Kuo A."/>
            <person name="LaButti K."/>
            <person name="Pangilinan J."/>
            <person name="Lipzen A."/>
            <person name="Riley R."/>
            <person name="Andreopoulos W."/>
            <person name="He G."/>
            <person name="Johnson J."/>
            <person name="Nolan M."/>
            <person name="Tritt A."/>
            <person name="Barry K.W."/>
            <person name="Grigoriev I.V."/>
            <person name="Nagy L.G."/>
            <person name="Hibbett D."/>
            <person name="Henrissat B."/>
            <person name="Matheny P.B."/>
            <person name="Labbe J."/>
            <person name="Martin F.M."/>
        </authorList>
    </citation>
    <scope>NUCLEOTIDE SEQUENCE</scope>
    <source>
        <strain evidence="1">FP105234-sp</strain>
    </source>
</reference>
<reference evidence="1" key="1">
    <citation type="submission" date="2021-02" db="EMBL/GenBank/DDBJ databases">
        <authorList>
            <consortium name="DOE Joint Genome Institute"/>
            <person name="Ahrendt S."/>
            <person name="Looney B.P."/>
            <person name="Miyauchi S."/>
            <person name="Morin E."/>
            <person name="Drula E."/>
            <person name="Courty P.E."/>
            <person name="Chicoki N."/>
            <person name="Fauchery L."/>
            <person name="Kohler A."/>
            <person name="Kuo A."/>
            <person name="Labutti K."/>
            <person name="Pangilinan J."/>
            <person name="Lipzen A."/>
            <person name="Riley R."/>
            <person name="Andreopoulos W."/>
            <person name="He G."/>
            <person name="Johnson J."/>
            <person name="Barry K.W."/>
            <person name="Grigoriev I.V."/>
            <person name="Nagy L."/>
            <person name="Hibbett D."/>
            <person name="Henrissat B."/>
            <person name="Matheny P.B."/>
            <person name="Labbe J."/>
            <person name="Martin F."/>
        </authorList>
    </citation>
    <scope>NUCLEOTIDE SEQUENCE</scope>
    <source>
        <strain evidence="1">FP105234-sp</strain>
    </source>
</reference>